<evidence type="ECO:0000313" key="2">
    <source>
        <dbReference type="EMBL" id="WEG69257.1"/>
    </source>
</evidence>
<dbReference type="EMBL" id="OP429123">
    <property type="protein sequence ID" value="WEG69119.1"/>
    <property type="molecule type" value="Genomic_DNA"/>
</dbReference>
<gene>
    <name evidence="1" type="primary">m128</name>
</gene>
<dbReference type="EMBL" id="OP429139">
    <property type="protein sequence ID" value="WEG71346.1"/>
    <property type="molecule type" value="Genomic_DNA"/>
</dbReference>
<evidence type="ECO:0000313" key="3">
    <source>
        <dbReference type="EMBL" id="WEG69396.1"/>
    </source>
</evidence>
<sequence>MNVTGAIYADLRNTDLKTVLDLLCGEHSYSMEMDDVMSSERTRGLAVCPSDKRNPETVDARFMARAGNMEEVLRPVECIIGYGAYRKTLHLATESANELIRASERFYSLPFFLADYDGAHLPIAWPENKVLRLTSTKNLGYDIILENLRREYPLCEDPLEALGVIITPGQSIFSDTHPVLLLSLKGHVLVHMRGRPIWSPDYDPETDGEQLYLVADNLKTFGRDGLARCDAVFTDAGGVPYAMPEDIPLKEVTSVAPRNSFQIMRILDKWQGHIWCMTGCPGMLKDRLFVVSNEAPSYVRDNLKEKYGTKFGIIGRMARCKDDHFSECEIFILMDACGTVYAYVPDTCKVRKVAQSLDSFLRIGTRRLYFNFQVPSSSTCREFDEPTFYTQPASGFFLLSRELISVRRVRTK</sequence>
<name>A0A9Y1IK36_9BETA</name>
<dbReference type="EMBL" id="OP429141">
    <property type="protein sequence ID" value="WEG71625.1"/>
    <property type="molecule type" value="Genomic_DNA"/>
</dbReference>
<reference evidence="1" key="1">
    <citation type="submission" date="2022-09" db="EMBL/GenBank/DDBJ databases">
        <authorList>
            <person name="Vucak M."/>
            <person name="Davison A.J."/>
        </authorList>
    </citation>
    <scope>NUCLEOTIDE SEQUENCE</scope>
    <source>
        <strain evidence="1">Mnat18</strain>
        <strain evidence="2">Mnat19</strain>
        <strain evidence="4">Mnat2</strain>
        <strain evidence="3">Mnat29</strain>
        <strain evidence="5">Mnat33</strain>
    </source>
</reference>
<proteinExistence type="predicted"/>
<dbReference type="EMBL" id="OP429124">
    <property type="protein sequence ID" value="WEG69257.1"/>
    <property type="molecule type" value="Genomic_DNA"/>
</dbReference>
<evidence type="ECO:0000313" key="4">
    <source>
        <dbReference type="EMBL" id="WEG69534.1"/>
    </source>
</evidence>
<protein>
    <submittedName>
        <fullName evidence="1">Protein U95</fullName>
    </submittedName>
</protein>
<reference evidence="1" key="2">
    <citation type="submission" date="2023-06" db="EMBL/GenBank/DDBJ databases">
        <title>Isolation and genome sequencing of cytomegaloviruses from Natal multimammate mice (Mastomys natalensis).</title>
        <authorList>
            <person name="Jarvis M.A."/>
            <person name="Davison A.J."/>
        </authorList>
    </citation>
    <scope>NUCLEOTIDE SEQUENCE</scope>
    <source>
        <strain evidence="1">Mnat18</strain>
        <strain evidence="2">Mnat19</strain>
        <strain evidence="4">Mnat2</strain>
        <strain evidence="3">Mnat29</strain>
        <strain evidence="5">Mnat33</strain>
    </source>
</reference>
<dbReference type="EMBL" id="OP429126">
    <property type="protein sequence ID" value="WEG69534.1"/>
    <property type="molecule type" value="Genomic_DNA"/>
</dbReference>
<accession>A0A9Y1IK36</accession>
<dbReference type="EMBL" id="OP429127">
    <property type="protein sequence ID" value="WEG69672.1"/>
    <property type="molecule type" value="Genomic_DNA"/>
</dbReference>
<dbReference type="InterPro" id="IPR003360">
    <property type="entry name" value="US22-like"/>
</dbReference>
<evidence type="ECO:0000313" key="5">
    <source>
        <dbReference type="EMBL" id="WEG69672.1"/>
    </source>
</evidence>
<evidence type="ECO:0000313" key="1">
    <source>
        <dbReference type="EMBL" id="WEG69119.1"/>
    </source>
</evidence>
<organism evidence="1">
    <name type="scientific">Mastomys natalensis cytomegalovirus 2</name>
    <dbReference type="NCBI Taxonomy" id="2973540"/>
    <lineage>
        <taxon>Viruses</taxon>
        <taxon>Duplodnaviria</taxon>
        <taxon>Heunggongvirae</taxon>
        <taxon>Peploviricota</taxon>
        <taxon>Herviviricetes</taxon>
        <taxon>Herpesvirales</taxon>
        <taxon>Orthoherpesviridae</taxon>
        <taxon>Betaherpesvirinae</taxon>
        <taxon>Muromegalovirus</taxon>
    </lineage>
</organism>
<dbReference type="EMBL" id="OP429125">
    <property type="protein sequence ID" value="WEG69396.1"/>
    <property type="molecule type" value="Genomic_DNA"/>
</dbReference>
<dbReference type="Pfam" id="PF02393">
    <property type="entry name" value="US22"/>
    <property type="match status" value="1"/>
</dbReference>